<dbReference type="GO" id="GO:0004864">
    <property type="term" value="F:protein phosphatase inhibitor activity"/>
    <property type="evidence" value="ECO:0007669"/>
    <property type="project" value="UniProtKB-KW"/>
</dbReference>
<dbReference type="AlphaFoldDB" id="A0A5S6Q405"/>
<sequence length="292" mass="32595">MQKRLCEVAAESLLRNPLVIGGPGLTVEVEETAFSKRKYQHGRMYPTQWVLRGVCRETGERFLVPVGNGSRRTLIRRCVRPGTTVITDEWRSLLSLKWQCSGASFHRSSIARKRTPADLPCFVPFKFPLLSAEIESPMEMQCKHPLKSEQKPDKKEEGDEMDISEENVVSPEKAEELKLLSKYPNIARNGQLSQFLQKRLHQRKYFDSGDYNMAKAKGLKFPALSPANPATQADALGLPVSDGRDGSTSPTGLEIPTPETVPHRKSSIVPDVASKLVPQQHIIHHNPPPGLT</sequence>
<name>A0A5S6Q405_TRIMR</name>
<keyword evidence="4" id="KW-0132">Cell division</keyword>
<feature type="region of interest" description="Disordered" evidence="5">
    <location>
        <begin position="230"/>
        <end position="266"/>
    </location>
</feature>
<evidence type="ECO:0000313" key="8">
    <source>
        <dbReference type="WBParaSite" id="TMUE_1000004922.1"/>
    </source>
</evidence>
<dbReference type="GO" id="GO:0051301">
    <property type="term" value="P:cell division"/>
    <property type="evidence" value="ECO:0007669"/>
    <property type="project" value="UniProtKB-KW"/>
</dbReference>
<dbReference type="WBParaSite" id="TMUE_1000004922.1">
    <property type="protein sequence ID" value="TMUE_1000004922.1"/>
    <property type="gene ID" value="WBGene00299151"/>
</dbReference>
<comment type="function">
    <text evidence="4">Protein phosphatase inhibitor that specifically inhibits protein phosphatase 2A (PP2A) during mitosis.</text>
</comment>
<dbReference type="PANTHER" id="PTHR10358">
    <property type="entry name" value="ENDOSULFINE"/>
    <property type="match status" value="1"/>
</dbReference>
<dbReference type="Pfam" id="PF04667">
    <property type="entry name" value="Endosulfine"/>
    <property type="match status" value="1"/>
</dbReference>
<evidence type="ECO:0000256" key="1">
    <source>
        <dbReference type="ARBA" id="ARBA00010520"/>
    </source>
</evidence>
<organism evidence="6 7">
    <name type="scientific">Trichuris muris</name>
    <name type="common">Mouse whipworm</name>
    <dbReference type="NCBI Taxonomy" id="70415"/>
    <lineage>
        <taxon>Eukaryota</taxon>
        <taxon>Metazoa</taxon>
        <taxon>Ecdysozoa</taxon>
        <taxon>Nematoda</taxon>
        <taxon>Enoplea</taxon>
        <taxon>Dorylaimia</taxon>
        <taxon>Trichinellida</taxon>
        <taxon>Trichuridae</taxon>
        <taxon>Trichuris</taxon>
    </lineage>
</organism>
<dbReference type="InterPro" id="IPR006760">
    <property type="entry name" value="Endosulphine"/>
</dbReference>
<dbReference type="WBParaSite" id="TMUE_0000001966.1">
    <property type="protein sequence ID" value="TMUE_0000001966.1"/>
    <property type="gene ID" value="WBGene00297828"/>
</dbReference>
<evidence type="ECO:0000256" key="2">
    <source>
        <dbReference type="ARBA" id="ARBA00022776"/>
    </source>
</evidence>
<proteinExistence type="inferred from homology"/>
<comment type="similarity">
    <text evidence="1 4">Belongs to the endosulfine family.</text>
</comment>
<comment type="subcellular location">
    <subcellularLocation>
        <location evidence="4">Cytoplasm</location>
    </subcellularLocation>
</comment>
<reference evidence="6" key="2">
    <citation type="submission" date="2014-03" db="EMBL/GenBank/DDBJ databases">
        <title>The whipworm genome and dual-species transcriptomics of an intimate host-pathogen interaction.</title>
        <authorList>
            <person name="Foth B.J."/>
            <person name="Tsai I.J."/>
            <person name="Reid A.J."/>
            <person name="Bancroft A.J."/>
            <person name="Nichol S."/>
            <person name="Tracey A."/>
            <person name="Holroyd N."/>
            <person name="Cotton J.A."/>
            <person name="Stanley E.J."/>
            <person name="Zarowiecki M."/>
            <person name="Liu J.Z."/>
            <person name="Huckvale T."/>
            <person name="Cooper P.J."/>
            <person name="Grencis R.K."/>
            <person name="Berriman M."/>
        </authorList>
    </citation>
    <scope>NUCLEOTIDE SEQUENCE [LARGE SCALE GENOMIC DNA]</scope>
    <source>
        <strain evidence="6">Edinburgh</strain>
    </source>
</reference>
<evidence type="ECO:0000256" key="4">
    <source>
        <dbReference type="RuleBase" id="RU363120"/>
    </source>
</evidence>
<evidence type="ECO:0000313" key="6">
    <source>
        <dbReference type="Proteomes" id="UP000046395"/>
    </source>
</evidence>
<evidence type="ECO:0000313" key="7">
    <source>
        <dbReference type="WBParaSite" id="TMUE_0000001966.1"/>
    </source>
</evidence>
<dbReference type="STRING" id="70415.A0A5S6Q405"/>
<dbReference type="PANTHER" id="PTHR10358:SF6">
    <property type="entry name" value="ENDOSULFINE, ISOFORM A"/>
    <property type="match status" value="1"/>
</dbReference>
<keyword evidence="3 4" id="KW-0650">Protein phosphatase inhibitor</keyword>
<keyword evidence="2 4" id="KW-0498">Mitosis</keyword>
<keyword evidence="6" id="KW-1185">Reference proteome</keyword>
<evidence type="ECO:0000256" key="5">
    <source>
        <dbReference type="SAM" id="MobiDB-lite"/>
    </source>
</evidence>
<protein>
    <submittedName>
        <fullName evidence="7 8">cAMP-regulated phosphoprotein 19</fullName>
    </submittedName>
</protein>
<dbReference type="GO" id="GO:0005737">
    <property type="term" value="C:cytoplasm"/>
    <property type="evidence" value="ECO:0007669"/>
    <property type="project" value="UniProtKB-SubCell"/>
</dbReference>
<feature type="region of interest" description="Disordered" evidence="5">
    <location>
        <begin position="142"/>
        <end position="170"/>
    </location>
</feature>
<keyword evidence="4" id="KW-0131">Cell cycle</keyword>
<accession>A0A5S6Q405</accession>
<reference evidence="7 8" key="3">
    <citation type="submission" date="2019-12" db="UniProtKB">
        <authorList>
            <consortium name="WormBaseParasite"/>
        </authorList>
    </citation>
    <scope>IDENTIFICATION</scope>
</reference>
<evidence type="ECO:0000256" key="3">
    <source>
        <dbReference type="ARBA" id="ARBA00023272"/>
    </source>
</evidence>
<reference evidence="6" key="1">
    <citation type="submission" date="2013-11" db="EMBL/GenBank/DDBJ databases">
        <authorList>
            <person name="Aslett M."/>
        </authorList>
    </citation>
    <scope>NUCLEOTIDE SEQUENCE [LARGE SCALE GENOMIC DNA]</scope>
    <source>
        <strain evidence="6">Edinburgh</strain>
    </source>
</reference>
<feature type="compositionally biased region" description="Basic and acidic residues" evidence="5">
    <location>
        <begin position="146"/>
        <end position="157"/>
    </location>
</feature>
<dbReference type="Proteomes" id="UP000046395">
    <property type="component" value="Unassembled WGS sequence"/>
</dbReference>
<keyword evidence="4" id="KW-0963">Cytoplasm</keyword>